<feature type="transmembrane region" description="Helical" evidence="5">
    <location>
        <begin position="37"/>
        <end position="58"/>
    </location>
</feature>
<feature type="transmembrane region" description="Helical" evidence="5">
    <location>
        <begin position="79"/>
        <end position="100"/>
    </location>
</feature>
<feature type="transmembrane region" description="Helical" evidence="5">
    <location>
        <begin position="315"/>
        <end position="337"/>
    </location>
</feature>
<feature type="transmembrane region" description="Helical" evidence="5">
    <location>
        <begin position="134"/>
        <end position="153"/>
    </location>
</feature>
<feature type="transmembrane region" description="Helical" evidence="5">
    <location>
        <begin position="403"/>
        <end position="418"/>
    </location>
</feature>
<dbReference type="PANTHER" id="PTHR43424:SF1">
    <property type="entry name" value="LOCUS PUTATIVE PROTEIN 1-RELATED"/>
    <property type="match status" value="1"/>
</dbReference>
<comment type="subcellular location">
    <subcellularLocation>
        <location evidence="1">Membrane</location>
        <topology evidence="1">Multi-pass membrane protein</topology>
    </subcellularLocation>
</comment>
<dbReference type="AlphaFoldDB" id="A0AAT9GN02"/>
<evidence type="ECO:0000256" key="1">
    <source>
        <dbReference type="ARBA" id="ARBA00004141"/>
    </source>
</evidence>
<accession>A0AAT9GN02</accession>
<feature type="transmembrane region" description="Helical" evidence="5">
    <location>
        <begin position="344"/>
        <end position="366"/>
    </location>
</feature>
<keyword evidence="3 5" id="KW-1133">Transmembrane helix</keyword>
<evidence type="ECO:0000256" key="2">
    <source>
        <dbReference type="ARBA" id="ARBA00022692"/>
    </source>
</evidence>
<gene>
    <name evidence="6" type="ORF">SJAV_01460</name>
</gene>
<keyword evidence="2 5" id="KW-0812">Transmembrane</keyword>
<feature type="transmembrane region" description="Helical" evidence="5">
    <location>
        <begin position="106"/>
        <end position="127"/>
    </location>
</feature>
<organism evidence="6">
    <name type="scientific">Sulfurisphaera javensis</name>
    <dbReference type="NCBI Taxonomy" id="2049879"/>
    <lineage>
        <taxon>Archaea</taxon>
        <taxon>Thermoproteota</taxon>
        <taxon>Thermoprotei</taxon>
        <taxon>Sulfolobales</taxon>
        <taxon>Sulfolobaceae</taxon>
        <taxon>Sulfurisphaera</taxon>
    </lineage>
</organism>
<dbReference type="KEGG" id="sjv:SJAV_01460"/>
<feature type="transmembrane region" description="Helical" evidence="5">
    <location>
        <begin position="12"/>
        <end position="31"/>
    </location>
</feature>
<name>A0AAT9GN02_9CREN</name>
<feature type="transmembrane region" description="Helical" evidence="5">
    <location>
        <begin position="372"/>
        <end position="391"/>
    </location>
</feature>
<dbReference type="GO" id="GO:0016020">
    <property type="term" value="C:membrane"/>
    <property type="evidence" value="ECO:0007669"/>
    <property type="project" value="UniProtKB-SubCell"/>
</dbReference>
<evidence type="ECO:0000256" key="3">
    <source>
        <dbReference type="ARBA" id="ARBA00022989"/>
    </source>
</evidence>
<feature type="transmembrane region" description="Helical" evidence="5">
    <location>
        <begin position="424"/>
        <end position="442"/>
    </location>
</feature>
<dbReference type="InterPro" id="IPR052556">
    <property type="entry name" value="PolySynth_Transporter"/>
</dbReference>
<dbReference type="GeneID" id="92353078"/>
<evidence type="ECO:0000313" key="6">
    <source>
        <dbReference type="EMBL" id="BFH72202.1"/>
    </source>
</evidence>
<dbReference type="InterPro" id="IPR002797">
    <property type="entry name" value="Polysacc_synth"/>
</dbReference>
<protein>
    <submittedName>
        <fullName evidence="6">Lipopolysaccharide biosynthesis protein</fullName>
    </submittedName>
</protein>
<dbReference type="EMBL" id="AP031322">
    <property type="protein sequence ID" value="BFH72202.1"/>
    <property type="molecule type" value="Genomic_DNA"/>
</dbReference>
<evidence type="ECO:0000256" key="4">
    <source>
        <dbReference type="ARBA" id="ARBA00023136"/>
    </source>
</evidence>
<dbReference type="Pfam" id="PF01943">
    <property type="entry name" value="Polysacc_synt"/>
    <property type="match status" value="1"/>
</dbReference>
<feature type="transmembrane region" description="Helical" evidence="5">
    <location>
        <begin position="278"/>
        <end position="300"/>
    </location>
</feature>
<sequence>MNPIINALKKLSVTTVNIIVVLIFFIITAKITNPTFFGEVSIIQLLEVISTSFFALLSSQIIVREVSYMYAKKEIDKKFISTVLLTPLFISPVFLVLLFFPNYVKLAIPYLVLYLYSSYAVGIMQGLNRYTEEAISGIIFLIVRWIISIIAVLNQNIYLFIAIWTAGGIFSSVFDSFVIVRAIGGFQFSFDFSIFKKIFREGINLYLSRISGFLSGQGDRVTTSYLLGSYYLGIYQFAALIANAPNMIISGLTGVLLPSASYYKALNKDELIISRLSFKVTAFLTFILVILSLPIAYYIIPRLFPAYQSGIEAMVILLLAITLPQPIIILTNFLIAFKKSLRPFLILSIINASTVLITSFILIPRIGIMGGAISQLITSVISSAFTLYYVLSNRVFHPTLKEIGVLSFIPLIFIYELFVDPPFFDIILLFIVILFFKFTKIFSEQEKDVIYRFLPSRISFIGKIMKILL</sequence>
<evidence type="ECO:0000256" key="5">
    <source>
        <dbReference type="SAM" id="Phobius"/>
    </source>
</evidence>
<proteinExistence type="predicted"/>
<reference evidence="6" key="1">
    <citation type="submission" date="2024-03" db="EMBL/GenBank/DDBJ databases">
        <title>Complete genome sequence of Sulfurisphaera javensis strain KD-1.</title>
        <authorList>
            <person name="Sakai H."/>
            <person name="Nur N."/>
            <person name="Suwanto A."/>
            <person name="Kurosawa N."/>
        </authorList>
    </citation>
    <scope>NUCLEOTIDE SEQUENCE</scope>
    <source>
        <strain evidence="6">KD-1</strain>
    </source>
</reference>
<keyword evidence="4 5" id="KW-0472">Membrane</keyword>
<dbReference type="PANTHER" id="PTHR43424">
    <property type="entry name" value="LOCUS PUTATIVE PROTEIN 1-RELATED"/>
    <property type="match status" value="1"/>
</dbReference>
<dbReference type="RefSeq" id="WP_369610445.1">
    <property type="nucleotide sequence ID" value="NZ_AP031322.1"/>
</dbReference>